<keyword evidence="2" id="KW-1133">Transmembrane helix</keyword>
<accession>A0ABZ1ZS63</accession>
<keyword evidence="2" id="KW-0812">Transmembrane</keyword>
<feature type="region of interest" description="Disordered" evidence="1">
    <location>
        <begin position="82"/>
        <end position="101"/>
    </location>
</feature>
<feature type="transmembrane region" description="Helical" evidence="2">
    <location>
        <begin position="54"/>
        <end position="71"/>
    </location>
</feature>
<evidence type="ECO:0000313" key="4">
    <source>
        <dbReference type="Proteomes" id="UP001431926"/>
    </source>
</evidence>
<name>A0ABZ1ZS63_STRAQ</name>
<sequence length="101" mass="10319">MWSRPGRRSTGLLPTAEIKYSGIPLAQGVIVVALAIAGTVMLRSASTPRILLRGLAPATAVTLAFALYNMMTAGSVQGLADRLGNYGEPGTGSGPLAGPRP</sequence>
<evidence type="ECO:0000313" key="3">
    <source>
        <dbReference type="EMBL" id="WUX39826.1"/>
    </source>
</evidence>
<evidence type="ECO:0000256" key="2">
    <source>
        <dbReference type="SAM" id="Phobius"/>
    </source>
</evidence>
<dbReference type="EMBL" id="CP109491">
    <property type="protein sequence ID" value="WUX39826.1"/>
    <property type="molecule type" value="Genomic_DNA"/>
</dbReference>
<protein>
    <submittedName>
        <fullName evidence="3">Uncharacterized protein</fullName>
    </submittedName>
</protein>
<gene>
    <name evidence="3" type="ORF">OG367_28070</name>
</gene>
<organism evidence="3 4">
    <name type="scientific">Streptomyces anulatus</name>
    <name type="common">Streptomyces chrysomallus</name>
    <dbReference type="NCBI Taxonomy" id="1892"/>
    <lineage>
        <taxon>Bacteria</taxon>
        <taxon>Bacillati</taxon>
        <taxon>Actinomycetota</taxon>
        <taxon>Actinomycetes</taxon>
        <taxon>Kitasatosporales</taxon>
        <taxon>Streptomycetaceae</taxon>
        <taxon>Streptomyces</taxon>
    </lineage>
</organism>
<keyword evidence="4" id="KW-1185">Reference proteome</keyword>
<feature type="transmembrane region" description="Helical" evidence="2">
    <location>
        <begin position="20"/>
        <end position="42"/>
    </location>
</feature>
<keyword evidence="2" id="KW-0472">Membrane</keyword>
<dbReference type="Proteomes" id="UP001431926">
    <property type="component" value="Chromosome"/>
</dbReference>
<reference evidence="3" key="1">
    <citation type="submission" date="2022-10" db="EMBL/GenBank/DDBJ databases">
        <title>The complete genomes of actinobacterial strains from the NBC collection.</title>
        <authorList>
            <person name="Joergensen T.S."/>
            <person name="Alvarez Arevalo M."/>
            <person name="Sterndorff E.B."/>
            <person name="Faurdal D."/>
            <person name="Vuksanovic O."/>
            <person name="Mourched A.-S."/>
            <person name="Charusanti P."/>
            <person name="Shaw S."/>
            <person name="Blin K."/>
            <person name="Weber T."/>
        </authorList>
    </citation>
    <scope>NUCLEOTIDE SEQUENCE</scope>
    <source>
        <strain evidence="3">NBC_01436</strain>
    </source>
</reference>
<dbReference type="RefSeq" id="WP_329358000.1">
    <property type="nucleotide sequence ID" value="NZ_CP109490.1"/>
</dbReference>
<proteinExistence type="predicted"/>
<evidence type="ECO:0000256" key="1">
    <source>
        <dbReference type="SAM" id="MobiDB-lite"/>
    </source>
</evidence>